<organism evidence="4 5">
    <name type="scientific">Vagococcus zengguangii</name>
    <dbReference type="NCBI Taxonomy" id="2571750"/>
    <lineage>
        <taxon>Bacteria</taxon>
        <taxon>Bacillati</taxon>
        <taxon>Bacillota</taxon>
        <taxon>Bacilli</taxon>
        <taxon>Lactobacillales</taxon>
        <taxon>Enterococcaceae</taxon>
        <taxon>Vagococcus</taxon>
    </lineage>
</organism>
<evidence type="ECO:0000313" key="5">
    <source>
        <dbReference type="Proteomes" id="UP000298615"/>
    </source>
</evidence>
<dbReference type="InterPro" id="IPR007737">
    <property type="entry name" value="Mga_HTH"/>
</dbReference>
<evidence type="ECO:0000256" key="2">
    <source>
        <dbReference type="ARBA" id="ARBA00023163"/>
    </source>
</evidence>
<evidence type="ECO:0000259" key="3">
    <source>
        <dbReference type="Pfam" id="PF05043"/>
    </source>
</evidence>
<gene>
    <name evidence="4" type="ORF">FA707_04790</name>
</gene>
<dbReference type="KEGG" id="vao:FA707_04790"/>
<dbReference type="InterPro" id="IPR050661">
    <property type="entry name" value="BglG_antiterminators"/>
</dbReference>
<keyword evidence="2" id="KW-0804">Transcription</keyword>
<dbReference type="PANTHER" id="PTHR30185:SF18">
    <property type="entry name" value="TRANSCRIPTIONAL REGULATOR MTLR"/>
    <property type="match status" value="1"/>
</dbReference>
<proteinExistence type="predicted"/>
<sequence>MEVYMIEKLLDNEDAKKYKVVKFIQKQRNRYISIEEIIAETGISSKKIKEIINEIEQDENEIYPNCSKNQINYHKKMVIKSTDYNPYHYLKFYLKRSLKYKWLEDIFLEKQINLEEEALEYHISTSTIYRRWKEFKRDILDMGLSIKKTARQRYRISGEEPTIRYLYYRIFMLIDCPIPLNKELEDETYHYLVNQNYGIAEGSIISFQTMLAVTIQRSLKNPINSTKKNDFSLIEFKYSRDLFLERFFKFFKKYGRSETVISKELDFLFFFLTTENTHDISEFKNEVMDSTELSDCKYFNILTDFKNEIIEKRFELNLNNAELFCFYVNTYYGLRRNDLFKNAVNIVIEGEMPIAFECFKEKIKDYQFYHMLPLKQLFILLEPIMKLEQKVIKILLINRNGDLVTKEIERMIEEEARFSPVFSKRLLDKPDIVISDGPLLEYTSLPVFYLSQLPNKFEILSIVEEIHERFEKKTSS</sequence>
<dbReference type="Proteomes" id="UP000298615">
    <property type="component" value="Chromosome"/>
</dbReference>
<keyword evidence="5" id="KW-1185">Reference proteome</keyword>
<keyword evidence="1" id="KW-0805">Transcription regulation</keyword>
<dbReference type="EMBL" id="CP039712">
    <property type="protein sequence ID" value="QCI86321.1"/>
    <property type="molecule type" value="Genomic_DNA"/>
</dbReference>
<name>A0A4D7CVM7_9ENTE</name>
<dbReference type="PANTHER" id="PTHR30185">
    <property type="entry name" value="CRYPTIC BETA-GLUCOSIDE BGL OPERON ANTITERMINATOR"/>
    <property type="match status" value="1"/>
</dbReference>
<dbReference type="Pfam" id="PF05043">
    <property type="entry name" value="Mga"/>
    <property type="match status" value="1"/>
</dbReference>
<accession>A0A4D7CVM7</accession>
<dbReference type="AlphaFoldDB" id="A0A4D7CVM7"/>
<feature type="domain" description="Mga helix-turn-helix" evidence="3">
    <location>
        <begin position="90"/>
        <end position="171"/>
    </location>
</feature>
<evidence type="ECO:0000313" key="4">
    <source>
        <dbReference type="EMBL" id="QCI86321.1"/>
    </source>
</evidence>
<protein>
    <recommendedName>
        <fullName evidence="3">Mga helix-turn-helix domain-containing protein</fullName>
    </recommendedName>
</protein>
<evidence type="ECO:0000256" key="1">
    <source>
        <dbReference type="ARBA" id="ARBA00023015"/>
    </source>
</evidence>
<reference evidence="4 5" key="1">
    <citation type="submission" date="2019-04" db="EMBL/GenBank/DDBJ databases">
        <title>Vagococcus sp. nov., isolated from faeces of yaks (Bos grunniens).</title>
        <authorList>
            <person name="Ge Y."/>
        </authorList>
    </citation>
    <scope>NUCLEOTIDE SEQUENCE [LARGE SCALE GENOMIC DNA]</scope>
    <source>
        <strain evidence="4 5">MN-17</strain>
    </source>
</reference>